<dbReference type="InterPro" id="IPR016181">
    <property type="entry name" value="Acyl_CoA_acyltransferase"/>
</dbReference>
<dbReference type="AlphaFoldDB" id="A0A7U7JRF7"/>
<protein>
    <submittedName>
        <fullName evidence="6">N-acyltransferase YncA</fullName>
        <ecNumber evidence="6">2.3.1.-</ecNumber>
    </submittedName>
</protein>
<keyword evidence="2 6" id="KW-0012">Acyltransferase</keyword>
<comment type="caution">
    <text evidence="6">The sequence shown here is derived from an EMBL/GenBank/DDBJ whole genome shotgun (WGS) entry which is preliminary data.</text>
</comment>
<gene>
    <name evidence="6" type="primary">yncA</name>
    <name evidence="6" type="ORF">BN1326_150035</name>
</gene>
<evidence type="ECO:0000256" key="4">
    <source>
        <dbReference type="ARBA" id="ARBA00051334"/>
    </source>
</evidence>
<dbReference type="GO" id="GO:0016747">
    <property type="term" value="F:acyltransferase activity, transferring groups other than amino-acyl groups"/>
    <property type="evidence" value="ECO:0007669"/>
    <property type="project" value="InterPro"/>
</dbReference>
<proteinExistence type="predicted"/>
<name>A0A7U7JRF7_9STAP</name>
<dbReference type="Pfam" id="PF00583">
    <property type="entry name" value="Acetyltransf_1"/>
    <property type="match status" value="1"/>
</dbReference>
<evidence type="ECO:0000259" key="5">
    <source>
        <dbReference type="PROSITE" id="PS51186"/>
    </source>
</evidence>
<dbReference type="PANTHER" id="PTHR43072:SF23">
    <property type="entry name" value="UPF0039 PROTEIN C11D3.02C"/>
    <property type="match status" value="1"/>
</dbReference>
<dbReference type="CDD" id="cd04301">
    <property type="entry name" value="NAT_SF"/>
    <property type="match status" value="1"/>
</dbReference>
<evidence type="ECO:0000256" key="3">
    <source>
        <dbReference type="ARBA" id="ARBA00050603"/>
    </source>
</evidence>
<evidence type="ECO:0000256" key="2">
    <source>
        <dbReference type="ARBA" id="ARBA00023315"/>
    </source>
</evidence>
<dbReference type="EC" id="2.3.1.-" evidence="6"/>
<organism evidence="6 7">
    <name type="scientific">Staphylococcus argenteus</name>
    <dbReference type="NCBI Taxonomy" id="985002"/>
    <lineage>
        <taxon>Bacteria</taxon>
        <taxon>Bacillati</taxon>
        <taxon>Bacillota</taxon>
        <taxon>Bacilli</taxon>
        <taxon>Bacillales</taxon>
        <taxon>Staphylococcaceae</taxon>
        <taxon>Staphylococcus</taxon>
    </lineage>
</organism>
<dbReference type="PANTHER" id="PTHR43072">
    <property type="entry name" value="N-ACETYLTRANSFERASE"/>
    <property type="match status" value="1"/>
</dbReference>
<dbReference type="FunFam" id="3.40.630.30:FF:000026">
    <property type="entry name" value="Phosphinothricin acetyltransferase"/>
    <property type="match status" value="1"/>
</dbReference>
<dbReference type="SUPFAM" id="SSF55729">
    <property type="entry name" value="Acyl-CoA N-acyltransferases (Nat)"/>
    <property type="match status" value="1"/>
</dbReference>
<feature type="domain" description="N-acetyltransferase" evidence="5">
    <location>
        <begin position="1"/>
        <end position="164"/>
    </location>
</feature>
<comment type="catalytic activity">
    <reaction evidence="4">
        <text>L-methionine sulfone + acetyl-CoA = N-acetyl-L-methionine sulfone + CoA + H(+)</text>
        <dbReference type="Rhea" id="RHEA:47656"/>
        <dbReference type="ChEBI" id="CHEBI:15378"/>
        <dbReference type="ChEBI" id="CHEBI:57287"/>
        <dbReference type="ChEBI" id="CHEBI:57288"/>
        <dbReference type="ChEBI" id="CHEBI:87824"/>
        <dbReference type="ChEBI" id="CHEBI:87825"/>
    </reaction>
</comment>
<sequence>MIRCAKKEDLNAILAIYNDAIINTTAVYTYEPQTIDERVAWFETKQRKHEPIFVFEENGSVLGFATFGSFRPWPAYQYTIEHSIYVDASARGKGIASQLLQHLIVEAKTKGYRALVAGIDASNKASIQLHQKFAFKHAGTLTNVGFKFNRWLDLAFYELDLQDL</sequence>
<evidence type="ECO:0000256" key="1">
    <source>
        <dbReference type="ARBA" id="ARBA00022679"/>
    </source>
</evidence>
<keyword evidence="7" id="KW-1185">Reference proteome</keyword>
<accession>A0A7U7JRF7</accession>
<dbReference type="RefSeq" id="WP_031787497.1">
    <property type="nucleotide sequence ID" value="NZ_AP018562.1"/>
</dbReference>
<keyword evidence="1 6" id="KW-0808">Transferase</keyword>
<dbReference type="Proteomes" id="UP000236509">
    <property type="component" value="Unassembled WGS sequence"/>
</dbReference>
<dbReference type="EMBL" id="CVOU01000007">
    <property type="protein sequence ID" value="CRI17425.1"/>
    <property type="molecule type" value="Genomic_DNA"/>
</dbReference>
<evidence type="ECO:0000313" key="7">
    <source>
        <dbReference type="Proteomes" id="UP000236509"/>
    </source>
</evidence>
<reference evidence="6 7" key="1">
    <citation type="submission" date="2015-04" db="EMBL/GenBank/DDBJ databases">
        <authorList>
            <person name="Cao L."/>
            <person name="Gao C.H."/>
        </authorList>
    </citation>
    <scope>NUCLEOTIDE SEQUENCE [LARGE SCALE GENOMIC DNA]</scope>
    <source>
        <strain evidence="6 7">SH3</strain>
    </source>
</reference>
<comment type="catalytic activity">
    <reaction evidence="3">
        <text>L-methionine sulfoximine + acetyl-CoA = N-acetyl-L-methionine sulfoximine + CoA + H(+)</text>
        <dbReference type="Rhea" id="RHEA:47660"/>
        <dbReference type="ChEBI" id="CHEBI:15378"/>
        <dbReference type="ChEBI" id="CHEBI:57287"/>
        <dbReference type="ChEBI" id="CHEBI:57288"/>
        <dbReference type="ChEBI" id="CHEBI:87826"/>
        <dbReference type="ChEBI" id="CHEBI:87827"/>
    </reaction>
</comment>
<evidence type="ECO:0000313" key="6">
    <source>
        <dbReference type="EMBL" id="CRI17425.1"/>
    </source>
</evidence>
<dbReference type="PROSITE" id="PS51186">
    <property type="entry name" value="GNAT"/>
    <property type="match status" value="1"/>
</dbReference>
<dbReference type="InterPro" id="IPR000182">
    <property type="entry name" value="GNAT_dom"/>
</dbReference>
<dbReference type="Gene3D" id="3.40.630.30">
    <property type="match status" value="1"/>
</dbReference>